<dbReference type="Gene3D" id="3.40.640.10">
    <property type="entry name" value="Type I PLP-dependent aspartate aminotransferase-like (Major domain)"/>
    <property type="match status" value="1"/>
</dbReference>
<dbReference type="PIRSF" id="PIRSF000390">
    <property type="entry name" value="PLP_StrS"/>
    <property type="match status" value="1"/>
</dbReference>
<dbReference type="GO" id="GO:0000271">
    <property type="term" value="P:polysaccharide biosynthetic process"/>
    <property type="evidence" value="ECO:0007669"/>
    <property type="project" value="TreeGrafter"/>
</dbReference>
<evidence type="ECO:0000313" key="5">
    <source>
        <dbReference type="Proteomes" id="UP000274920"/>
    </source>
</evidence>
<organism evidence="4 5">
    <name type="scientific">Schaedlerella arabinosiphila</name>
    <dbReference type="NCBI Taxonomy" id="2044587"/>
    <lineage>
        <taxon>Bacteria</taxon>
        <taxon>Bacillati</taxon>
        <taxon>Bacillota</taxon>
        <taxon>Clostridia</taxon>
        <taxon>Lachnospirales</taxon>
        <taxon>Lachnospiraceae</taxon>
        <taxon>Schaedlerella</taxon>
    </lineage>
</organism>
<keyword evidence="5" id="KW-1185">Reference proteome</keyword>
<accession>A0A3R8L5C6</accession>
<dbReference type="SUPFAM" id="SSF53383">
    <property type="entry name" value="PLP-dependent transferases"/>
    <property type="match status" value="1"/>
</dbReference>
<dbReference type="PANTHER" id="PTHR30244:SF34">
    <property type="entry name" value="DTDP-4-AMINO-4,6-DIDEOXYGALACTOSE TRANSAMINASE"/>
    <property type="match status" value="1"/>
</dbReference>
<dbReference type="InterPro" id="IPR000653">
    <property type="entry name" value="DegT/StrS_aminotransferase"/>
</dbReference>
<feature type="active site" description="Proton acceptor" evidence="1">
    <location>
        <position position="195"/>
    </location>
</feature>
<dbReference type="Pfam" id="PF01041">
    <property type="entry name" value="DegT_DnrJ_EryC1"/>
    <property type="match status" value="1"/>
</dbReference>
<dbReference type="InterPro" id="IPR015421">
    <property type="entry name" value="PyrdxlP-dep_Trfase_major"/>
</dbReference>
<sequence length="414" mass="46149">MHNGAEMKYVQEAYDTEWVTTVGANIDELERQVSKYMGKRSVALASGTAAIHLAIKLAAEKVYQSSTGISTPNGKGYGGSMLGKRVFCSDLTFDATVNPIVYEGGEPIFIDSEYDTWNMDPEALKQAFKLYPDVKIVVLVHLYGTPAKIQEIRKICSEHKALLIEDAAESLGATVDGQPTGSFGDYGIISFNGNKIITGSMGGMLITPDEYSYNKAKKWSTQAREEALWYEHEELGYNYRMSNIVAGLIRGQWDFLETHIKSKRKIYKMYEEGLRDLPVSMNPMGIVGISNYWLSCGLIEANSMEPMVRNGRSAVYEIVDGKSCPTEILEALNIYNCEGRPIWKPMHEQPIYSGNSFVKKDGNGRAGSNAYIKMGGSVAVSSDLFNRGFCLPSDNKMKFEQQKVVIDIIHRCFR</sequence>
<evidence type="ECO:0000256" key="2">
    <source>
        <dbReference type="PIRSR" id="PIRSR000390-2"/>
    </source>
</evidence>
<dbReference type="GO" id="GO:0008483">
    <property type="term" value="F:transaminase activity"/>
    <property type="evidence" value="ECO:0007669"/>
    <property type="project" value="UniProtKB-KW"/>
</dbReference>
<keyword evidence="2 3" id="KW-0663">Pyridoxal phosphate</keyword>
<dbReference type="Gene3D" id="3.90.1150.10">
    <property type="entry name" value="Aspartate Aminotransferase, domain 1"/>
    <property type="match status" value="1"/>
</dbReference>
<feature type="modified residue" description="N6-(pyridoxal phosphate)lysine" evidence="2">
    <location>
        <position position="195"/>
    </location>
</feature>
<dbReference type="GO" id="GO:0030170">
    <property type="term" value="F:pyridoxal phosphate binding"/>
    <property type="evidence" value="ECO:0007669"/>
    <property type="project" value="TreeGrafter"/>
</dbReference>
<evidence type="ECO:0000256" key="1">
    <source>
        <dbReference type="PIRSR" id="PIRSR000390-1"/>
    </source>
</evidence>
<dbReference type="Proteomes" id="UP000274920">
    <property type="component" value="Unassembled WGS sequence"/>
</dbReference>
<proteinExistence type="inferred from homology"/>
<dbReference type="EMBL" id="RHJS01000002">
    <property type="protein sequence ID" value="RRK35376.1"/>
    <property type="molecule type" value="Genomic_DNA"/>
</dbReference>
<name>A0A3R8L5C6_9FIRM</name>
<dbReference type="AlphaFoldDB" id="A0A3R8L5C6"/>
<protein>
    <submittedName>
        <fullName evidence="4">Aminotransferase DegT</fullName>
    </submittedName>
</protein>
<gene>
    <name evidence="4" type="ORF">EBB54_15505</name>
</gene>
<dbReference type="PANTHER" id="PTHR30244">
    <property type="entry name" value="TRANSAMINASE"/>
    <property type="match status" value="1"/>
</dbReference>
<dbReference type="InterPro" id="IPR015422">
    <property type="entry name" value="PyrdxlP-dep_Trfase_small"/>
</dbReference>
<comment type="similarity">
    <text evidence="3">Belongs to the DegT/DnrJ/EryC1 family.</text>
</comment>
<evidence type="ECO:0000256" key="3">
    <source>
        <dbReference type="RuleBase" id="RU004508"/>
    </source>
</evidence>
<dbReference type="InterPro" id="IPR015424">
    <property type="entry name" value="PyrdxlP-dep_Trfase"/>
</dbReference>
<keyword evidence="4" id="KW-0808">Transferase</keyword>
<reference evidence="4" key="1">
    <citation type="submission" date="2018-10" db="EMBL/GenBank/DDBJ databases">
        <title>Schaedlerella arabinophila gen. nov. sp. nov., isolated from the mouse intestinal tract and comparative analysis with the genome of the closely related altered Schaedler flora strain ASF502.</title>
        <authorList>
            <person name="Miyake S."/>
            <person name="Soh M."/>
            <person name="Seedorf H."/>
        </authorList>
    </citation>
    <scope>NUCLEOTIDE SEQUENCE [LARGE SCALE GENOMIC DNA]</scope>
    <source>
        <strain evidence="4">DSM 106076</strain>
    </source>
</reference>
<dbReference type="CDD" id="cd00616">
    <property type="entry name" value="AHBA_syn"/>
    <property type="match status" value="1"/>
</dbReference>
<keyword evidence="4" id="KW-0032">Aminotransferase</keyword>
<evidence type="ECO:0000313" key="4">
    <source>
        <dbReference type="EMBL" id="RRK35376.1"/>
    </source>
</evidence>
<comment type="caution">
    <text evidence="4">The sequence shown here is derived from an EMBL/GenBank/DDBJ whole genome shotgun (WGS) entry which is preliminary data.</text>
</comment>